<dbReference type="RefSeq" id="WP_126780701.1">
    <property type="nucleotide sequence ID" value="NZ_PIQC01000003.1"/>
</dbReference>
<dbReference type="AlphaFoldDB" id="A0A432Z1S9"/>
<evidence type="ECO:0000256" key="1">
    <source>
        <dbReference type="SAM" id="Coils"/>
    </source>
</evidence>
<sequence>MTEAHTTIRSVHALKEQQSVATADSINQALTNTDGFVFVFYSHPSIYVANKLQQGENGKQACNDWLKGINEVLMAQRKNRRRVRLLCVQDALEHGSELNQQTSLTAEQLSDYQAEVSDLELMAGHQLVLQNDDIMQLIERLEASTLRLSEQAYRVAVNVEAVLNANNETTARISSGNNDLNSVKEENELLLLQLQQVQEELEKTYIDKKSNDAANKYQQRIEELESENQLLMQQVTNQQEPAQSDIKPEQVKELEEENELLLLQLQQVQEELEAYFIKYQDAQKELSKVKSEFNQMRDQKKKVKEENNKILKQLLTTQEQAAQLTEQLGYAQSYQKKFKTEQQKANELRNGLAAAQRELQELRIKYTPKKPLSKGAKVKQKLLRRKLNNNALPKWLNEQIQQVEHSPLFDRNWYLSQYPDLASINIDPAEHFVRYGGFESRSPSPDFDTEFYVKKYPDVLAEGMNPLLHYILHGEAEGRLPKAGK</sequence>
<reference evidence="3" key="1">
    <citation type="journal article" date="2018" name="Front. Microbiol.">
        <title>Genome-Based Analysis Reveals the Taxonomy and Diversity of the Family Idiomarinaceae.</title>
        <authorList>
            <person name="Liu Y."/>
            <person name="Lai Q."/>
            <person name="Shao Z."/>
        </authorList>
    </citation>
    <scope>NUCLEOTIDE SEQUENCE [LARGE SCALE GENOMIC DNA]</scope>
    <source>
        <strain evidence="3">R22</strain>
    </source>
</reference>
<dbReference type="OrthoDB" id="9816424at2"/>
<keyword evidence="3" id="KW-1185">Reference proteome</keyword>
<comment type="caution">
    <text evidence="2">The sequence shown here is derived from an EMBL/GenBank/DDBJ whole genome shotgun (WGS) entry which is preliminary data.</text>
</comment>
<name>A0A432Z1S9_9GAMM</name>
<proteinExistence type="predicted"/>
<protein>
    <submittedName>
        <fullName evidence="2">Uncharacterized protein</fullName>
    </submittedName>
</protein>
<dbReference type="Proteomes" id="UP000288058">
    <property type="component" value="Unassembled WGS sequence"/>
</dbReference>
<feature type="coiled-coil region" evidence="1">
    <location>
        <begin position="180"/>
        <end position="365"/>
    </location>
</feature>
<dbReference type="EMBL" id="PIQC01000003">
    <property type="protein sequence ID" value="RUO71793.1"/>
    <property type="molecule type" value="Genomic_DNA"/>
</dbReference>
<evidence type="ECO:0000313" key="2">
    <source>
        <dbReference type="EMBL" id="RUO71793.1"/>
    </source>
</evidence>
<accession>A0A432Z1S9</accession>
<gene>
    <name evidence="2" type="ORF">CWI78_04555</name>
</gene>
<organism evidence="2 3">
    <name type="scientific">Idiomarina ramblicola</name>
    <dbReference type="NCBI Taxonomy" id="263724"/>
    <lineage>
        <taxon>Bacteria</taxon>
        <taxon>Pseudomonadati</taxon>
        <taxon>Pseudomonadota</taxon>
        <taxon>Gammaproteobacteria</taxon>
        <taxon>Alteromonadales</taxon>
        <taxon>Idiomarinaceae</taxon>
        <taxon>Idiomarina</taxon>
    </lineage>
</organism>
<keyword evidence="1" id="KW-0175">Coiled coil</keyword>
<evidence type="ECO:0000313" key="3">
    <source>
        <dbReference type="Proteomes" id="UP000288058"/>
    </source>
</evidence>